<evidence type="ECO:0000256" key="2">
    <source>
        <dbReference type="ARBA" id="ARBA00022730"/>
    </source>
</evidence>
<evidence type="ECO:0000256" key="1">
    <source>
        <dbReference type="ARBA" id="ARBA00007634"/>
    </source>
</evidence>
<dbReference type="PANTHER" id="PTHR33398">
    <property type="entry name" value="30S RIBOSOMAL PROTEIN S20"/>
    <property type="match status" value="1"/>
</dbReference>
<keyword evidence="2 7" id="KW-0699">rRNA-binding</keyword>
<dbReference type="GO" id="GO:0070181">
    <property type="term" value="F:small ribosomal subunit rRNA binding"/>
    <property type="evidence" value="ECO:0007669"/>
    <property type="project" value="TreeGrafter"/>
</dbReference>
<gene>
    <name evidence="7" type="primary">rpsT</name>
    <name evidence="8" type="ORF">A2563_02485</name>
</gene>
<dbReference type="NCBIfam" id="TIGR00029">
    <property type="entry name" value="S20"/>
    <property type="match status" value="1"/>
</dbReference>
<evidence type="ECO:0000313" key="9">
    <source>
        <dbReference type="Proteomes" id="UP000176634"/>
    </source>
</evidence>
<evidence type="ECO:0000256" key="6">
    <source>
        <dbReference type="ARBA" id="ARBA00035136"/>
    </source>
</evidence>
<proteinExistence type="inferred from homology"/>
<comment type="similarity">
    <text evidence="1 7">Belongs to the bacterial ribosomal protein bS20 family.</text>
</comment>
<accession>A0A1F6P8P8</accession>
<evidence type="ECO:0000256" key="4">
    <source>
        <dbReference type="ARBA" id="ARBA00022980"/>
    </source>
</evidence>
<evidence type="ECO:0000256" key="7">
    <source>
        <dbReference type="HAMAP-Rule" id="MF_00500"/>
    </source>
</evidence>
<dbReference type="PANTHER" id="PTHR33398:SF1">
    <property type="entry name" value="SMALL RIBOSOMAL SUBUNIT PROTEIN BS20C"/>
    <property type="match status" value="1"/>
</dbReference>
<comment type="caution">
    <text evidence="8">The sequence shown here is derived from an EMBL/GenBank/DDBJ whole genome shotgun (WGS) entry which is preliminary data.</text>
</comment>
<dbReference type="SUPFAM" id="SSF46992">
    <property type="entry name" value="Ribosomal protein S20"/>
    <property type="match status" value="1"/>
</dbReference>
<dbReference type="InterPro" id="IPR036510">
    <property type="entry name" value="Ribosomal_bS20_sf"/>
</dbReference>
<dbReference type="Pfam" id="PF01649">
    <property type="entry name" value="Ribosomal_S20p"/>
    <property type="match status" value="1"/>
</dbReference>
<keyword evidence="4 7" id="KW-0689">Ribosomal protein</keyword>
<sequence>MPNQQSAKKELRKMKKRAVLNKLRRDAYKTLVKQAEKTKAADVIKAAQQALDKAARAGVIKKNTASRKLSRLMKKLNKTK</sequence>
<protein>
    <recommendedName>
        <fullName evidence="6 7">Small ribosomal subunit protein bS20</fullName>
    </recommendedName>
</protein>
<dbReference type="AlphaFoldDB" id="A0A1F6P8P8"/>
<evidence type="ECO:0000256" key="5">
    <source>
        <dbReference type="ARBA" id="ARBA00023274"/>
    </source>
</evidence>
<comment type="function">
    <text evidence="7">Binds directly to 16S ribosomal RNA.</text>
</comment>
<dbReference type="Proteomes" id="UP000176634">
    <property type="component" value="Unassembled WGS sequence"/>
</dbReference>
<evidence type="ECO:0000313" key="8">
    <source>
        <dbReference type="EMBL" id="OGH92522.1"/>
    </source>
</evidence>
<organism evidence="8 9">
    <name type="scientific">Candidatus Magasanikbacteria bacterium RIFOXYD1_FULL_40_23</name>
    <dbReference type="NCBI Taxonomy" id="1798705"/>
    <lineage>
        <taxon>Bacteria</taxon>
        <taxon>Candidatus Magasanikiibacteriota</taxon>
    </lineage>
</organism>
<name>A0A1F6P8P8_9BACT</name>
<dbReference type="GO" id="GO:0006412">
    <property type="term" value="P:translation"/>
    <property type="evidence" value="ECO:0007669"/>
    <property type="project" value="UniProtKB-UniRule"/>
</dbReference>
<evidence type="ECO:0000256" key="3">
    <source>
        <dbReference type="ARBA" id="ARBA00022884"/>
    </source>
</evidence>
<keyword evidence="3 7" id="KW-0694">RNA-binding</keyword>
<dbReference type="EMBL" id="MFRA01000005">
    <property type="protein sequence ID" value="OGH92522.1"/>
    <property type="molecule type" value="Genomic_DNA"/>
</dbReference>
<dbReference type="STRING" id="1798705.A2563_02485"/>
<dbReference type="GO" id="GO:0003735">
    <property type="term" value="F:structural constituent of ribosome"/>
    <property type="evidence" value="ECO:0007669"/>
    <property type="project" value="InterPro"/>
</dbReference>
<dbReference type="InterPro" id="IPR002583">
    <property type="entry name" value="Ribosomal_bS20"/>
</dbReference>
<reference evidence="8 9" key="1">
    <citation type="journal article" date="2016" name="Nat. Commun.">
        <title>Thousands of microbial genomes shed light on interconnected biogeochemical processes in an aquifer system.</title>
        <authorList>
            <person name="Anantharaman K."/>
            <person name="Brown C.T."/>
            <person name="Hug L.A."/>
            <person name="Sharon I."/>
            <person name="Castelle C.J."/>
            <person name="Probst A.J."/>
            <person name="Thomas B.C."/>
            <person name="Singh A."/>
            <person name="Wilkins M.J."/>
            <person name="Karaoz U."/>
            <person name="Brodie E.L."/>
            <person name="Williams K.H."/>
            <person name="Hubbard S.S."/>
            <person name="Banfield J.F."/>
        </authorList>
    </citation>
    <scope>NUCLEOTIDE SEQUENCE [LARGE SCALE GENOMIC DNA]</scope>
</reference>
<dbReference type="HAMAP" id="MF_00500">
    <property type="entry name" value="Ribosomal_bS20"/>
    <property type="match status" value="1"/>
</dbReference>
<keyword evidence="5 7" id="KW-0687">Ribonucleoprotein</keyword>
<dbReference type="Gene3D" id="1.20.58.110">
    <property type="entry name" value="Ribosomal protein S20"/>
    <property type="match status" value="1"/>
</dbReference>
<dbReference type="GO" id="GO:0015935">
    <property type="term" value="C:small ribosomal subunit"/>
    <property type="evidence" value="ECO:0007669"/>
    <property type="project" value="TreeGrafter"/>
</dbReference>